<reference evidence="2 3" key="1">
    <citation type="submission" date="2019-11" db="EMBL/GenBank/DDBJ databases">
        <authorList>
            <person name="Cao P."/>
        </authorList>
    </citation>
    <scope>NUCLEOTIDE SEQUENCE [LARGE SCALE GENOMIC DNA]</scope>
    <source>
        <strain evidence="2 3">NEAU-AAG5</strain>
    </source>
</reference>
<organism evidence="2 3">
    <name type="scientific">Actinomadura litoris</name>
    <dbReference type="NCBI Taxonomy" id="2678616"/>
    <lineage>
        <taxon>Bacteria</taxon>
        <taxon>Bacillati</taxon>
        <taxon>Actinomycetota</taxon>
        <taxon>Actinomycetes</taxon>
        <taxon>Streptosporangiales</taxon>
        <taxon>Thermomonosporaceae</taxon>
        <taxon>Actinomadura</taxon>
    </lineage>
</organism>
<evidence type="ECO:0000313" key="3">
    <source>
        <dbReference type="Proteomes" id="UP000432015"/>
    </source>
</evidence>
<dbReference type="Proteomes" id="UP000432015">
    <property type="component" value="Unassembled WGS sequence"/>
</dbReference>
<keyword evidence="1" id="KW-0732">Signal</keyword>
<feature type="chain" id="PRO_5038842583" evidence="1">
    <location>
        <begin position="34"/>
        <end position="154"/>
    </location>
</feature>
<sequence>MTMPMLPGRRVVVTGVGAVLAAGMLVAGPSANAESADAADAAQNGAVANTRYTAKWNIRLTVNRRTHRIRARGEITDTTRNKRVRVAVQSRVQRKDGRRWVTVYTGPRVERWEHAVSDTGLRGCARGKTYRGVYNFNYNRGMKRFTKVTRAVTC</sequence>
<dbReference type="AlphaFoldDB" id="A0A7K1L176"/>
<accession>A0A7K1L176</accession>
<dbReference type="PROSITE" id="PS51318">
    <property type="entry name" value="TAT"/>
    <property type="match status" value="1"/>
</dbReference>
<comment type="caution">
    <text evidence="2">The sequence shown here is derived from an EMBL/GenBank/DDBJ whole genome shotgun (WGS) entry which is preliminary data.</text>
</comment>
<evidence type="ECO:0000313" key="2">
    <source>
        <dbReference type="EMBL" id="MUN38142.1"/>
    </source>
</evidence>
<feature type="signal peptide" evidence="1">
    <location>
        <begin position="1"/>
        <end position="33"/>
    </location>
</feature>
<dbReference type="RefSeq" id="WP_156217294.1">
    <property type="nucleotide sequence ID" value="NZ_WOFH01000005.1"/>
</dbReference>
<dbReference type="InterPro" id="IPR006311">
    <property type="entry name" value="TAT_signal"/>
</dbReference>
<keyword evidence="3" id="KW-1185">Reference proteome</keyword>
<name>A0A7K1L176_9ACTN</name>
<dbReference type="EMBL" id="WOFH01000005">
    <property type="protein sequence ID" value="MUN38142.1"/>
    <property type="molecule type" value="Genomic_DNA"/>
</dbReference>
<evidence type="ECO:0000256" key="1">
    <source>
        <dbReference type="SAM" id="SignalP"/>
    </source>
</evidence>
<proteinExistence type="predicted"/>
<protein>
    <submittedName>
        <fullName evidence="2">Uncharacterized protein</fullName>
    </submittedName>
</protein>
<gene>
    <name evidence="2" type="ORF">GNZ18_16225</name>
</gene>